<proteinExistence type="predicted"/>
<dbReference type="PANTHER" id="PTHR34389:SF2">
    <property type="entry name" value="L-RHAMNOSE MUTAROTASE"/>
    <property type="match status" value="1"/>
</dbReference>
<accession>A0ABY7YTX1</accession>
<dbReference type="Proteomes" id="UP001222118">
    <property type="component" value="Chromosome"/>
</dbReference>
<sequence>MQRFGQVIGLREERRAEYVELHAGSGVRDVLHDFHIRNFNIFVHQMPDGKLYEFAYFEYVGNDYEADMRAMALHPRTKAWRALCDPMQVPLPGETSWARMECVFLQP</sequence>
<evidence type="ECO:0000313" key="1">
    <source>
        <dbReference type="EMBL" id="WDR04652.1"/>
    </source>
</evidence>
<gene>
    <name evidence="1" type="ORF">PSQ90_09955</name>
</gene>
<dbReference type="SUPFAM" id="SSF54909">
    <property type="entry name" value="Dimeric alpha+beta barrel"/>
    <property type="match status" value="1"/>
</dbReference>
<dbReference type="Gene3D" id="3.30.70.100">
    <property type="match status" value="1"/>
</dbReference>
<evidence type="ECO:0000313" key="2">
    <source>
        <dbReference type="Proteomes" id="UP001222118"/>
    </source>
</evidence>
<protein>
    <submittedName>
        <fullName evidence="1">L-rhamnose mutarotase</fullName>
    </submittedName>
</protein>
<name>A0ABY7YTX1_9HYPH</name>
<organism evidence="1 2">
    <name type="scientific">Devosia rhodophyticola</name>
    <dbReference type="NCBI Taxonomy" id="3026423"/>
    <lineage>
        <taxon>Bacteria</taxon>
        <taxon>Pseudomonadati</taxon>
        <taxon>Pseudomonadota</taxon>
        <taxon>Alphaproteobacteria</taxon>
        <taxon>Hyphomicrobiales</taxon>
        <taxon>Devosiaceae</taxon>
        <taxon>Devosia</taxon>
    </lineage>
</organism>
<dbReference type="InterPro" id="IPR008000">
    <property type="entry name" value="Rham/fucose_mutarotase"/>
</dbReference>
<keyword evidence="2" id="KW-1185">Reference proteome</keyword>
<dbReference type="InterPro" id="IPR011008">
    <property type="entry name" value="Dimeric_a/b-barrel"/>
</dbReference>
<dbReference type="PANTHER" id="PTHR34389">
    <property type="entry name" value="L-RHAMNOSE MUTAROTASE"/>
    <property type="match status" value="1"/>
</dbReference>
<reference evidence="1 2" key="1">
    <citation type="submission" date="2023-02" db="EMBL/GenBank/DDBJ databases">
        <title>Devosia chondri sp. nov., isolated from the phycosphere of marine algae.</title>
        <authorList>
            <person name="Kim J.M."/>
            <person name="Lee J.K."/>
            <person name="Choi B.J."/>
            <person name="Bayburt H."/>
            <person name="Jeon C.O."/>
        </authorList>
    </citation>
    <scope>NUCLEOTIDE SEQUENCE [LARGE SCALE GENOMIC DNA]</scope>
    <source>
        <strain evidence="1 2">G2-5</strain>
    </source>
</reference>
<dbReference type="Pfam" id="PF05336">
    <property type="entry name" value="rhaM"/>
    <property type="match status" value="1"/>
</dbReference>
<dbReference type="RefSeq" id="WP_282210173.1">
    <property type="nucleotide sequence ID" value="NZ_CP118247.1"/>
</dbReference>
<dbReference type="EMBL" id="CP118247">
    <property type="protein sequence ID" value="WDR04652.1"/>
    <property type="molecule type" value="Genomic_DNA"/>
</dbReference>